<dbReference type="KEGG" id="crx:CRECT_0639"/>
<dbReference type="Gene3D" id="3.30.70.920">
    <property type="match status" value="1"/>
</dbReference>
<dbReference type="Proteomes" id="UP000502377">
    <property type="component" value="Chromosome"/>
</dbReference>
<comment type="similarity">
    <text evidence="1">Belongs to the NapD family.</text>
</comment>
<comment type="function">
    <text evidence="1">Chaperone for NapA, the catalytic subunit of the periplasmic nitrate reductase. It binds directly and specifically to the twin-arginine signal peptide of NapA, preventing premature interaction with the Tat translocase and premature export.</text>
</comment>
<proteinExistence type="inferred from homology"/>
<keyword evidence="1" id="KW-0963">Cytoplasm</keyword>
<evidence type="ECO:0000313" key="2">
    <source>
        <dbReference type="EMBL" id="QCD46327.1"/>
    </source>
</evidence>
<protein>
    <recommendedName>
        <fullName evidence="1">Chaperone NapD</fullName>
    </recommendedName>
    <alternativeName>
        <fullName evidence="1">NapA signal peptide-binding chaperone NapD</fullName>
    </alternativeName>
</protein>
<reference evidence="2 3" key="1">
    <citation type="submission" date="2016-07" db="EMBL/GenBank/DDBJ databases">
        <title>Comparative genomics of the Campylobacter concisus group.</title>
        <authorList>
            <person name="Miller W.G."/>
            <person name="Yee E."/>
            <person name="Chapman M.H."/>
            <person name="Huynh S."/>
            <person name="Bono J.L."/>
            <person name="On S.L.W."/>
            <person name="StLeger J."/>
            <person name="Foster G."/>
            <person name="Parker C.T."/>
        </authorList>
    </citation>
    <scope>NUCLEOTIDE SEQUENCE [LARGE SCALE GENOMIC DNA]</scope>
    <source>
        <strain evidence="2 3">ATCC 33238</strain>
    </source>
</reference>
<dbReference type="EMBL" id="CP012543">
    <property type="protein sequence ID" value="QCD46327.1"/>
    <property type="molecule type" value="Genomic_DNA"/>
</dbReference>
<gene>
    <name evidence="1 2" type="primary">napD</name>
    <name evidence="2" type="ORF">CRECT_0639</name>
</gene>
<comment type="subunit">
    <text evidence="1">Interacts with the cytoplasmic NapA precursor.</text>
</comment>
<sequence>MNISSAIAYAKKGKEAADVAKKIDKIEGCEVVAAQEGKIVVVMSAENLDGEIELFKVLESVEGVAGVAMIYSYQEDLQKDVESIKKSGKISEILFDENIDAKDIVYNGNIGDRAK</sequence>
<accession>A0A6G5QL64</accession>
<organism evidence="2 3">
    <name type="scientific">Campylobacter rectus</name>
    <name type="common">Wolinella recta</name>
    <dbReference type="NCBI Taxonomy" id="203"/>
    <lineage>
        <taxon>Bacteria</taxon>
        <taxon>Pseudomonadati</taxon>
        <taxon>Campylobacterota</taxon>
        <taxon>Epsilonproteobacteria</taxon>
        <taxon>Campylobacterales</taxon>
        <taxon>Campylobacteraceae</taxon>
        <taxon>Campylobacter</taxon>
    </lineage>
</organism>
<dbReference type="GO" id="GO:0005048">
    <property type="term" value="F:signal sequence binding"/>
    <property type="evidence" value="ECO:0007669"/>
    <property type="project" value="UniProtKB-UniRule"/>
</dbReference>
<keyword evidence="1" id="KW-0143">Chaperone</keyword>
<dbReference type="AlphaFoldDB" id="A0A6G5QL64"/>
<dbReference type="InterPro" id="IPR005623">
    <property type="entry name" value="Chaperone_NapD_NO3_reduct"/>
</dbReference>
<dbReference type="HAMAP" id="MF_02200">
    <property type="entry name" value="NapD"/>
    <property type="match status" value="1"/>
</dbReference>
<dbReference type="GO" id="GO:0005737">
    <property type="term" value="C:cytoplasm"/>
    <property type="evidence" value="ECO:0007669"/>
    <property type="project" value="UniProtKB-SubCell"/>
</dbReference>
<dbReference type="Pfam" id="PF03927">
    <property type="entry name" value="NapD"/>
    <property type="match status" value="1"/>
</dbReference>
<name>A0A6G5QL64_CAMRE</name>
<evidence type="ECO:0000256" key="1">
    <source>
        <dbReference type="HAMAP-Rule" id="MF_02200"/>
    </source>
</evidence>
<evidence type="ECO:0000313" key="3">
    <source>
        <dbReference type="Proteomes" id="UP000502377"/>
    </source>
</evidence>
<comment type="subcellular location">
    <subcellularLocation>
        <location evidence="1">Cytoplasm</location>
    </subcellularLocation>
</comment>
<dbReference type="GO" id="GO:0051224">
    <property type="term" value="P:negative regulation of protein transport"/>
    <property type="evidence" value="ECO:0007669"/>
    <property type="project" value="UniProtKB-UniRule"/>
</dbReference>
<dbReference type="RefSeq" id="WP_002944490.1">
    <property type="nucleotide sequence ID" value="NZ_CAURIV010000002.1"/>
</dbReference>